<feature type="binding site" evidence="8">
    <location>
        <position position="64"/>
    </location>
    <ligand>
        <name>substrate</name>
    </ligand>
</feature>
<comment type="pathway">
    <text evidence="1 8">Amino-acid biosynthesis; L-lysine biosynthesis via DAP pathway; DL-2,6-diaminopimelate from LL-2,6-diaminopimelate: step 1/1.</text>
</comment>
<keyword evidence="8" id="KW-0963">Cytoplasm</keyword>
<dbReference type="PANTHER" id="PTHR31689:SF0">
    <property type="entry name" value="DIAMINOPIMELATE EPIMERASE"/>
    <property type="match status" value="1"/>
</dbReference>
<protein>
    <recommendedName>
        <fullName evidence="3 8">Diaminopimelate epimerase</fullName>
        <shortName evidence="8">DAP epimerase</shortName>
        <ecNumber evidence="3 8">5.1.1.7</ecNumber>
    </recommendedName>
    <alternativeName>
        <fullName evidence="8">PLP-independent amino acid racemase</fullName>
    </alternativeName>
</protein>
<organism evidence="10 11">
    <name type="scientific">Candidatus Anaerotruncus excrementipullorum</name>
    <dbReference type="NCBI Taxonomy" id="2838465"/>
    <lineage>
        <taxon>Bacteria</taxon>
        <taxon>Bacillati</taxon>
        <taxon>Bacillota</taxon>
        <taxon>Clostridia</taxon>
        <taxon>Eubacteriales</taxon>
        <taxon>Oscillospiraceae</taxon>
        <taxon>Anaerotruncus</taxon>
    </lineage>
</organism>
<feature type="binding site" evidence="8">
    <location>
        <begin position="223"/>
        <end position="224"/>
    </location>
    <ligand>
        <name>substrate</name>
    </ligand>
</feature>
<comment type="catalytic activity">
    <reaction evidence="7 8">
        <text>(2S,6S)-2,6-diaminopimelate = meso-2,6-diaminopimelate</text>
        <dbReference type="Rhea" id="RHEA:15393"/>
        <dbReference type="ChEBI" id="CHEBI:57609"/>
        <dbReference type="ChEBI" id="CHEBI:57791"/>
        <dbReference type="EC" id="5.1.1.7"/>
    </reaction>
</comment>
<comment type="subunit">
    <text evidence="8">Homodimer.</text>
</comment>
<feature type="active site" evidence="9">
    <location>
        <position position="73"/>
    </location>
</feature>
<comment type="similarity">
    <text evidence="2 8">Belongs to the diaminopimelate epimerase family.</text>
</comment>
<dbReference type="Pfam" id="PF01678">
    <property type="entry name" value="DAP_epimerase"/>
    <property type="match status" value="2"/>
</dbReference>
<comment type="caution">
    <text evidence="8">Lacks conserved residue(s) required for the propagation of feature annotation.</text>
</comment>
<proteinExistence type="inferred from homology"/>
<evidence type="ECO:0000256" key="8">
    <source>
        <dbReference type="HAMAP-Rule" id="MF_00197"/>
    </source>
</evidence>
<comment type="caution">
    <text evidence="10">The sequence shown here is derived from an EMBL/GenBank/DDBJ whole genome shotgun (WGS) entry which is preliminary data.</text>
</comment>
<evidence type="ECO:0000256" key="4">
    <source>
        <dbReference type="ARBA" id="ARBA00022605"/>
    </source>
</evidence>
<name>A0A9D1WRL6_9FIRM</name>
<dbReference type="Gene3D" id="3.10.310.10">
    <property type="entry name" value="Diaminopimelate Epimerase, Chain A, domain 1"/>
    <property type="match status" value="2"/>
</dbReference>
<evidence type="ECO:0000256" key="6">
    <source>
        <dbReference type="ARBA" id="ARBA00023235"/>
    </source>
</evidence>
<evidence type="ECO:0000256" key="7">
    <source>
        <dbReference type="ARBA" id="ARBA00051712"/>
    </source>
</evidence>
<feature type="binding site" evidence="8">
    <location>
        <position position="13"/>
    </location>
    <ligand>
        <name>substrate</name>
    </ligand>
</feature>
<dbReference type="HAMAP" id="MF_00197">
    <property type="entry name" value="DAP_epimerase"/>
    <property type="match status" value="1"/>
</dbReference>
<dbReference type="PANTHER" id="PTHR31689">
    <property type="entry name" value="DIAMINOPIMELATE EPIMERASE, CHLOROPLASTIC"/>
    <property type="match status" value="1"/>
</dbReference>
<feature type="site" description="Could be important to modulate the pK values of the two catalytic cysteine residues" evidence="8">
    <location>
        <position position="213"/>
    </location>
</feature>
<evidence type="ECO:0000256" key="2">
    <source>
        <dbReference type="ARBA" id="ARBA00010219"/>
    </source>
</evidence>
<dbReference type="PROSITE" id="PS01326">
    <property type="entry name" value="DAP_EPIMERASE"/>
    <property type="match status" value="1"/>
</dbReference>
<evidence type="ECO:0000256" key="1">
    <source>
        <dbReference type="ARBA" id="ARBA00005196"/>
    </source>
</evidence>
<dbReference type="InterPro" id="IPR018510">
    <property type="entry name" value="DAP_epimerase_AS"/>
</dbReference>
<sequence length="282" mass="30062">MELPFVKMQGAGNDYVYIDGFDHPVADPERLAPILADRHFGVGGDGLVLILPSPTADARMRMFNADGSEGRMCGNAIRCVGKYLYERRGLCRDQLVVDTLSGPRTLYLTVREGRVEAVRVGMGPAEFDAAKVPVQAGLPQVVGAPMAFGGEELAVTCVSMGNPHAVIFGGDPDRVALEQIGPVIEHDPRFPEGVNAEFVQVVDPHHLRLRVWERGSGETLACGTGACASVAAAVRLDHCPAGEPVQVQLRGGVLTIQVTPQQVWMTGGCAIVFDGVIQLPEA</sequence>
<evidence type="ECO:0000256" key="5">
    <source>
        <dbReference type="ARBA" id="ARBA00023154"/>
    </source>
</evidence>
<dbReference type="NCBIfam" id="TIGR00652">
    <property type="entry name" value="DapF"/>
    <property type="match status" value="1"/>
</dbReference>
<feature type="site" description="Could be important to modulate the pK values of the two catalytic cysteine residues" evidence="8">
    <location>
        <position position="164"/>
    </location>
</feature>
<dbReference type="SUPFAM" id="SSF54506">
    <property type="entry name" value="Diaminopimelate epimerase-like"/>
    <property type="match status" value="1"/>
</dbReference>
<accession>A0A9D1WRL6</accession>
<keyword evidence="4 8" id="KW-0028">Amino-acid biosynthesis</keyword>
<dbReference type="AlphaFoldDB" id="A0A9D1WRL6"/>
<keyword evidence="5 8" id="KW-0457">Lysine biosynthesis</keyword>
<feature type="binding site" evidence="8">
    <location>
        <position position="195"/>
    </location>
    <ligand>
        <name>substrate</name>
    </ligand>
</feature>
<gene>
    <name evidence="8 10" type="primary">dapF</name>
    <name evidence="10" type="ORF">H9736_06915</name>
</gene>
<evidence type="ECO:0000256" key="3">
    <source>
        <dbReference type="ARBA" id="ARBA00013080"/>
    </source>
</evidence>
<dbReference type="GO" id="GO:0009089">
    <property type="term" value="P:lysine biosynthetic process via diaminopimelate"/>
    <property type="evidence" value="ECO:0007669"/>
    <property type="project" value="UniProtKB-UniRule"/>
</dbReference>
<dbReference type="GO" id="GO:0005829">
    <property type="term" value="C:cytosol"/>
    <property type="evidence" value="ECO:0007669"/>
    <property type="project" value="TreeGrafter"/>
</dbReference>
<comment type="subcellular location">
    <subcellularLocation>
        <location evidence="8">Cytoplasm</location>
    </subcellularLocation>
</comment>
<evidence type="ECO:0000256" key="9">
    <source>
        <dbReference type="PROSITE-ProRule" id="PRU10125"/>
    </source>
</evidence>
<feature type="binding site" evidence="8">
    <location>
        <begin position="213"/>
        <end position="214"/>
    </location>
    <ligand>
        <name>substrate</name>
    </ligand>
</feature>
<evidence type="ECO:0000313" key="10">
    <source>
        <dbReference type="EMBL" id="HIX65964.1"/>
    </source>
</evidence>
<evidence type="ECO:0000313" key="11">
    <source>
        <dbReference type="Proteomes" id="UP000886800"/>
    </source>
</evidence>
<comment type="function">
    <text evidence="8">Catalyzes the stereoinversion of LL-2,6-diaminopimelate (L,L-DAP) to meso-diaminopimelate (meso-DAP), a precursor of L-lysine and an essential component of the bacterial peptidoglycan.</text>
</comment>
<feature type="active site" description="Proton donor" evidence="8">
    <location>
        <position position="73"/>
    </location>
</feature>
<dbReference type="Proteomes" id="UP000886800">
    <property type="component" value="Unassembled WGS sequence"/>
</dbReference>
<feature type="binding site" evidence="8">
    <location>
        <begin position="74"/>
        <end position="75"/>
    </location>
    <ligand>
        <name>substrate</name>
    </ligand>
</feature>
<dbReference type="EC" id="5.1.1.7" evidence="3 8"/>
<dbReference type="GO" id="GO:0008837">
    <property type="term" value="F:diaminopimelate epimerase activity"/>
    <property type="evidence" value="ECO:0007669"/>
    <property type="project" value="UniProtKB-UniRule"/>
</dbReference>
<dbReference type="EMBL" id="DXES01000152">
    <property type="protein sequence ID" value="HIX65964.1"/>
    <property type="molecule type" value="Genomic_DNA"/>
</dbReference>
<feature type="active site" description="Proton acceptor" evidence="8">
    <location>
        <position position="222"/>
    </location>
</feature>
<reference evidence="10" key="1">
    <citation type="journal article" date="2021" name="PeerJ">
        <title>Extensive microbial diversity within the chicken gut microbiome revealed by metagenomics and culture.</title>
        <authorList>
            <person name="Gilroy R."/>
            <person name="Ravi A."/>
            <person name="Getino M."/>
            <person name="Pursley I."/>
            <person name="Horton D.L."/>
            <person name="Alikhan N.F."/>
            <person name="Baker D."/>
            <person name="Gharbi K."/>
            <person name="Hall N."/>
            <person name="Watson M."/>
            <person name="Adriaenssens E.M."/>
            <person name="Foster-Nyarko E."/>
            <person name="Jarju S."/>
            <person name="Secka A."/>
            <person name="Antonio M."/>
            <person name="Oren A."/>
            <person name="Chaudhuri R.R."/>
            <person name="La Ragione R."/>
            <person name="Hildebrand F."/>
            <person name="Pallen M.J."/>
        </authorList>
    </citation>
    <scope>NUCLEOTIDE SEQUENCE</scope>
    <source>
        <strain evidence="10">CHK188-5543</strain>
    </source>
</reference>
<keyword evidence="6 8" id="KW-0413">Isomerase</keyword>
<feature type="binding site" evidence="8">
    <location>
        <position position="162"/>
    </location>
    <ligand>
        <name>substrate</name>
    </ligand>
</feature>
<dbReference type="InterPro" id="IPR001653">
    <property type="entry name" value="DAP_epimerase_DapF"/>
</dbReference>
<reference evidence="10" key="2">
    <citation type="submission" date="2021-04" db="EMBL/GenBank/DDBJ databases">
        <authorList>
            <person name="Gilroy R."/>
        </authorList>
    </citation>
    <scope>NUCLEOTIDE SEQUENCE</scope>
    <source>
        <strain evidence="10">CHK188-5543</strain>
    </source>
</reference>